<dbReference type="Pfam" id="PF00004">
    <property type="entry name" value="AAA"/>
    <property type="match status" value="1"/>
</dbReference>
<dbReference type="GO" id="GO:0005524">
    <property type="term" value="F:ATP binding"/>
    <property type="evidence" value="ECO:0007669"/>
    <property type="project" value="InterPro"/>
</dbReference>
<dbReference type="AlphaFoldDB" id="A0A4P9X8D5"/>
<dbReference type="InterPro" id="IPR050168">
    <property type="entry name" value="AAA_ATPase_domain"/>
</dbReference>
<dbReference type="PANTHER" id="PTHR23077">
    <property type="entry name" value="AAA-FAMILY ATPASE"/>
    <property type="match status" value="1"/>
</dbReference>
<dbReference type="Gene3D" id="3.40.50.300">
    <property type="entry name" value="P-loop containing nucleotide triphosphate hydrolases"/>
    <property type="match status" value="1"/>
</dbReference>
<keyword evidence="3" id="KW-1185">Reference proteome</keyword>
<dbReference type="STRING" id="1555241.A0A4P9X8D5"/>
<protein>
    <recommendedName>
        <fullName evidence="1">AAA+ ATPase domain-containing protein</fullName>
    </recommendedName>
</protein>
<evidence type="ECO:0000259" key="1">
    <source>
        <dbReference type="SMART" id="SM00382"/>
    </source>
</evidence>
<dbReference type="OrthoDB" id="5421at2759"/>
<dbReference type="EMBL" id="ML014169">
    <property type="protein sequence ID" value="RKP01528.1"/>
    <property type="molecule type" value="Genomic_DNA"/>
</dbReference>
<proteinExistence type="predicted"/>
<gene>
    <name evidence="2" type="ORF">CXG81DRAFT_1691</name>
</gene>
<dbReference type="Proteomes" id="UP000274922">
    <property type="component" value="Unassembled WGS sequence"/>
</dbReference>
<dbReference type="InterPro" id="IPR003959">
    <property type="entry name" value="ATPase_AAA_core"/>
</dbReference>
<feature type="non-terminal residue" evidence="2">
    <location>
        <position position="220"/>
    </location>
</feature>
<dbReference type="SUPFAM" id="SSF52540">
    <property type="entry name" value="P-loop containing nucleoside triphosphate hydrolases"/>
    <property type="match status" value="1"/>
</dbReference>
<feature type="non-terminal residue" evidence="2">
    <location>
        <position position="1"/>
    </location>
</feature>
<reference evidence="3" key="1">
    <citation type="journal article" date="2018" name="Nat. Microbiol.">
        <title>Leveraging single-cell genomics to expand the fungal tree of life.</title>
        <authorList>
            <person name="Ahrendt S.R."/>
            <person name="Quandt C.A."/>
            <person name="Ciobanu D."/>
            <person name="Clum A."/>
            <person name="Salamov A."/>
            <person name="Andreopoulos B."/>
            <person name="Cheng J.F."/>
            <person name="Woyke T."/>
            <person name="Pelin A."/>
            <person name="Henrissat B."/>
            <person name="Reynolds N.K."/>
            <person name="Benny G.L."/>
            <person name="Smith M.E."/>
            <person name="James T.Y."/>
            <person name="Grigoriev I.V."/>
        </authorList>
    </citation>
    <scope>NUCLEOTIDE SEQUENCE [LARGE SCALE GENOMIC DNA]</scope>
    <source>
        <strain evidence="3">ATCC 52028</strain>
    </source>
</reference>
<dbReference type="PANTHER" id="PTHR23077:SF117">
    <property type="entry name" value="AAA+ ATPASE DOMAIN-CONTAINING PROTEIN"/>
    <property type="match status" value="1"/>
</dbReference>
<name>A0A4P9X8D5_9FUNG</name>
<evidence type="ECO:0000313" key="3">
    <source>
        <dbReference type="Proteomes" id="UP000274922"/>
    </source>
</evidence>
<sequence length="220" mass="23281">RTLEWLLFPFTRPEAFARLGAAPARGILLHGPTGAGKSHLIRHLLSRADVAAASPRRAGDRAGPRVDAASTPCAGYRFLRLALRDVMRPYLGESEAYLRAAFRRARAASPCILVIEQIELLAASRGRGDGDGDGDGGDGTSASVNERLLSTLLNEMDGLEPASRPVEPGADAAATHVVVLATTTQPWAIDAALLRPGRLAHHVRLSAPDATQRAALLAAY</sequence>
<evidence type="ECO:0000313" key="2">
    <source>
        <dbReference type="EMBL" id="RKP01528.1"/>
    </source>
</evidence>
<dbReference type="InterPro" id="IPR027417">
    <property type="entry name" value="P-loop_NTPase"/>
</dbReference>
<dbReference type="InterPro" id="IPR003593">
    <property type="entry name" value="AAA+_ATPase"/>
</dbReference>
<dbReference type="GO" id="GO:0016887">
    <property type="term" value="F:ATP hydrolysis activity"/>
    <property type="evidence" value="ECO:0007669"/>
    <property type="project" value="InterPro"/>
</dbReference>
<accession>A0A4P9X8D5</accession>
<dbReference type="SMART" id="SM00382">
    <property type="entry name" value="AAA"/>
    <property type="match status" value="1"/>
</dbReference>
<organism evidence="2 3">
    <name type="scientific">Caulochytrium protostelioides</name>
    <dbReference type="NCBI Taxonomy" id="1555241"/>
    <lineage>
        <taxon>Eukaryota</taxon>
        <taxon>Fungi</taxon>
        <taxon>Fungi incertae sedis</taxon>
        <taxon>Chytridiomycota</taxon>
        <taxon>Chytridiomycota incertae sedis</taxon>
        <taxon>Chytridiomycetes</taxon>
        <taxon>Caulochytriales</taxon>
        <taxon>Caulochytriaceae</taxon>
        <taxon>Caulochytrium</taxon>
    </lineage>
</organism>
<feature type="domain" description="AAA+ ATPase" evidence="1">
    <location>
        <begin position="23"/>
        <end position="209"/>
    </location>
</feature>